<feature type="region of interest" description="Disordered" evidence="8">
    <location>
        <begin position="663"/>
        <end position="699"/>
    </location>
</feature>
<feature type="region of interest" description="Disordered" evidence="8">
    <location>
        <begin position="1097"/>
        <end position="1118"/>
    </location>
</feature>
<dbReference type="InterPro" id="IPR036864">
    <property type="entry name" value="Zn2-C6_fun-type_DNA-bd_sf"/>
</dbReference>
<evidence type="ECO:0000256" key="5">
    <source>
        <dbReference type="ARBA" id="ARBA00023125"/>
    </source>
</evidence>
<evidence type="ECO:0000256" key="3">
    <source>
        <dbReference type="ARBA" id="ARBA00022833"/>
    </source>
</evidence>
<reference evidence="10" key="1">
    <citation type="submission" date="2022-07" db="EMBL/GenBank/DDBJ databases">
        <title>Phylogenomic reconstructions and comparative analyses of Kickxellomycotina fungi.</title>
        <authorList>
            <person name="Reynolds N.K."/>
            <person name="Stajich J.E."/>
            <person name="Barry K."/>
            <person name="Grigoriev I.V."/>
            <person name="Crous P."/>
            <person name="Smith M.E."/>
        </authorList>
    </citation>
    <scope>NUCLEOTIDE SEQUENCE</scope>
    <source>
        <strain evidence="10">IMI 214461</strain>
    </source>
</reference>
<dbReference type="GO" id="GO:0003677">
    <property type="term" value="F:DNA binding"/>
    <property type="evidence" value="ECO:0007669"/>
    <property type="project" value="UniProtKB-KW"/>
</dbReference>
<name>A0A9W8BQE1_9FUNG</name>
<feature type="region of interest" description="Disordered" evidence="8">
    <location>
        <begin position="394"/>
        <end position="428"/>
    </location>
</feature>
<evidence type="ECO:0000313" key="10">
    <source>
        <dbReference type="EMBL" id="KAJ2008488.1"/>
    </source>
</evidence>
<feature type="region of interest" description="Disordered" evidence="8">
    <location>
        <begin position="925"/>
        <end position="945"/>
    </location>
</feature>
<comment type="caution">
    <text evidence="10">The sequence shown here is derived from an EMBL/GenBank/DDBJ whole genome shotgun (WGS) entry which is preliminary data.</text>
</comment>
<feature type="compositionally biased region" description="Low complexity" evidence="8">
    <location>
        <begin position="413"/>
        <end position="427"/>
    </location>
</feature>
<dbReference type="PANTHER" id="PTHR31313">
    <property type="entry name" value="TY1 ENHANCER ACTIVATOR"/>
    <property type="match status" value="1"/>
</dbReference>
<keyword evidence="4" id="KW-0805">Transcription regulation</keyword>
<dbReference type="CDD" id="cd00067">
    <property type="entry name" value="GAL4"/>
    <property type="match status" value="1"/>
</dbReference>
<evidence type="ECO:0000256" key="2">
    <source>
        <dbReference type="ARBA" id="ARBA00022723"/>
    </source>
</evidence>
<dbReference type="GO" id="GO:0005634">
    <property type="term" value="C:nucleus"/>
    <property type="evidence" value="ECO:0007669"/>
    <property type="project" value="UniProtKB-SubCell"/>
</dbReference>
<dbReference type="GO" id="GO:0008270">
    <property type="term" value="F:zinc ion binding"/>
    <property type="evidence" value="ECO:0007669"/>
    <property type="project" value="InterPro"/>
</dbReference>
<feature type="compositionally biased region" description="Gly residues" evidence="8">
    <location>
        <begin position="731"/>
        <end position="741"/>
    </location>
</feature>
<evidence type="ECO:0000256" key="7">
    <source>
        <dbReference type="ARBA" id="ARBA00023242"/>
    </source>
</evidence>
<keyword evidence="3" id="KW-0862">Zinc</keyword>
<dbReference type="AlphaFoldDB" id="A0A9W8BQE1"/>
<evidence type="ECO:0000313" key="11">
    <source>
        <dbReference type="Proteomes" id="UP001150907"/>
    </source>
</evidence>
<keyword evidence="11" id="KW-1185">Reference proteome</keyword>
<keyword evidence="6" id="KW-0804">Transcription</keyword>
<dbReference type="SUPFAM" id="SSF57701">
    <property type="entry name" value="Zn2/Cys6 DNA-binding domain"/>
    <property type="match status" value="1"/>
</dbReference>
<evidence type="ECO:0000256" key="8">
    <source>
        <dbReference type="SAM" id="MobiDB-lite"/>
    </source>
</evidence>
<dbReference type="Pfam" id="PF04082">
    <property type="entry name" value="Fungal_trans"/>
    <property type="match status" value="1"/>
</dbReference>
<keyword evidence="7" id="KW-0539">Nucleus</keyword>
<dbReference type="CDD" id="cd12148">
    <property type="entry name" value="fungal_TF_MHR"/>
    <property type="match status" value="1"/>
</dbReference>
<dbReference type="EMBL" id="JANBQF010000004">
    <property type="protein sequence ID" value="KAJ2008488.1"/>
    <property type="molecule type" value="Genomic_DNA"/>
</dbReference>
<feature type="domain" description="Zn(2)-C6 fungal-type" evidence="9">
    <location>
        <begin position="55"/>
        <end position="85"/>
    </location>
</feature>
<accession>A0A9W8BQE1</accession>
<feature type="compositionally biased region" description="Low complexity" evidence="8">
    <location>
        <begin position="1241"/>
        <end position="1254"/>
    </location>
</feature>
<dbReference type="InterPro" id="IPR007219">
    <property type="entry name" value="XnlR_reg_dom"/>
</dbReference>
<sequence length="1280" mass="135651">MQYPSGAPASASGPPQQQHPVAGSSRSADSGSASAAAGTPEQQQQQQKKKRLTQACQHCRKKKIRCDGIRPSCNNCSKSKSPCTYLPSVRKRGRNSLRVAMLPTYASSAGGPYARALHQPPQHAPARQQPHPQPQHVLGPQPMMHIGHHGMPPPPPPPPPHINPLGVSFVDGGPVSLHLKRDPGFGHDPAEEALYDPAKAAYEASSHFMLPVNNFHYSSYAPPRQPPSSMRPQAGPSSGSGSSSRPGPSKPMGIPGTSCFPMRTPSGSSMGYGVDIFPSTSGIAALAQQPPAGAPMPPPATFDPTVLAQDLSSAYVSVLAGLPPATPGAAAAAAASRSAVARGKSASHAPSAGSSAAAALDPGTTTKMRDLRKQIRAIISSVWADTECGKSAGMAGVSMADDEPSRDDGAGGSQLAQAPQALASPSGDRAMDDHLLSIFFESVHHQLPIIQRADFARAYERGAVPPLLVSAMCAAASVFLNRIEDERRAIYDRYALKVRELFHDACFAPSLEVVQTALIMTLCEYRLGSLHRAWVYLSMGFRLAIAMGYHHHDSKLRASPMQTSADIAHRESCRRAFWGAFLLDRYTAIGGGKPLGINDNDICVLLPLRDVDWLNPAAPPPLSALEFFRPTSLSLSPKSTPDSGSSAAAAAANASGDLEMQPACVETDDSSTSSRSNNSSPRALTRNCSPVSAASGWDSRAGETSALGCFIKLMAVVGQVAQNINGAKGSSRGGGSTGGGLLDQRPDHPSRDYAALDAALLRWKEELPPSLQYSAAKSLSTEPEAAVFVACMHAIYHGAVIMLNRENMGLLRDLPGQLDVSTNLAIRSLERCRVAAMEIVEIAHHLCSLPSAMTNALLPWAMFQAGTLLIHFMIAGSSPHAQEEARSAILSLDSALRDELSRYWNVSSKYHLVLSNMVKAWERTRQSTPSLTPRQPPALGTPTSAMLPLHSASSGSGSGFGDSAADTYQALNAQVSLPMQMQMHMQLPPTFAHTQPSHLSQPESSFSTLLKPYNAPLSQPGSLPTPEAHSGMLSMHQSTQQPMVAAEPVPSFMFTPDSAQDSINTLNAFLSQLSQEQARQISEGLQTYSLQNAGAQVIRPQQQQQPPSSGAGANGSHPVFGVSTASDVMLANAAAMQQIHTFAPAAFDVSMSASVNPNRLQIRRGSLPISSNGDLFTAPGARTVFPTATVPPPYMQPQQQQQSMLNSEQMLSSELDPLLFNPMTPFLQELQLLNSLPMHHQPSAQQQASQQQVQGTAMSAGGPGTSVSGPLLQPNGRLRK</sequence>
<feature type="region of interest" description="Disordered" evidence="8">
    <location>
        <begin position="1"/>
        <end position="52"/>
    </location>
</feature>
<keyword evidence="2" id="KW-0479">Metal-binding</keyword>
<feature type="region of interest" description="Disordered" evidence="8">
    <location>
        <begin position="1240"/>
        <end position="1280"/>
    </location>
</feature>
<dbReference type="Proteomes" id="UP001150907">
    <property type="component" value="Unassembled WGS sequence"/>
</dbReference>
<dbReference type="SMART" id="SM00906">
    <property type="entry name" value="Fungal_trans"/>
    <property type="match status" value="1"/>
</dbReference>
<dbReference type="PROSITE" id="PS50048">
    <property type="entry name" value="ZN2_CY6_FUNGAL_2"/>
    <property type="match status" value="1"/>
</dbReference>
<dbReference type="GO" id="GO:0006351">
    <property type="term" value="P:DNA-templated transcription"/>
    <property type="evidence" value="ECO:0007669"/>
    <property type="project" value="InterPro"/>
</dbReference>
<dbReference type="PROSITE" id="PS00463">
    <property type="entry name" value="ZN2_CY6_FUNGAL_1"/>
    <property type="match status" value="1"/>
</dbReference>
<feature type="compositionally biased region" description="Low complexity" evidence="8">
    <location>
        <begin position="670"/>
        <end position="680"/>
    </location>
</feature>
<feature type="compositionally biased region" description="Low complexity" evidence="8">
    <location>
        <begin position="1"/>
        <end position="46"/>
    </location>
</feature>
<dbReference type="PANTHER" id="PTHR31313:SF81">
    <property type="entry name" value="TY1 ENHANCER ACTIVATOR"/>
    <property type="match status" value="1"/>
</dbReference>
<dbReference type="OrthoDB" id="2123952at2759"/>
<gene>
    <name evidence="10" type="ORF">H4R26_000184</name>
</gene>
<evidence type="ECO:0000256" key="6">
    <source>
        <dbReference type="ARBA" id="ARBA00023163"/>
    </source>
</evidence>
<feature type="region of interest" description="Disordered" evidence="8">
    <location>
        <begin position="726"/>
        <end position="748"/>
    </location>
</feature>
<keyword evidence="5" id="KW-0238">DNA-binding</keyword>
<evidence type="ECO:0000259" key="9">
    <source>
        <dbReference type="PROSITE" id="PS50048"/>
    </source>
</evidence>
<dbReference type="Gene3D" id="4.10.240.10">
    <property type="entry name" value="Zn(2)-C6 fungal-type DNA-binding domain"/>
    <property type="match status" value="1"/>
</dbReference>
<comment type="subcellular location">
    <subcellularLocation>
        <location evidence="1">Nucleus</location>
    </subcellularLocation>
</comment>
<feature type="compositionally biased region" description="Low complexity" evidence="8">
    <location>
        <begin position="227"/>
        <end position="251"/>
    </location>
</feature>
<proteinExistence type="predicted"/>
<protein>
    <recommendedName>
        <fullName evidence="9">Zn(2)-C6 fungal-type domain-containing protein</fullName>
    </recommendedName>
</protein>
<evidence type="ECO:0000256" key="4">
    <source>
        <dbReference type="ARBA" id="ARBA00023015"/>
    </source>
</evidence>
<organism evidence="10 11">
    <name type="scientific">Coemansia thaxteri</name>
    <dbReference type="NCBI Taxonomy" id="2663907"/>
    <lineage>
        <taxon>Eukaryota</taxon>
        <taxon>Fungi</taxon>
        <taxon>Fungi incertae sedis</taxon>
        <taxon>Zoopagomycota</taxon>
        <taxon>Kickxellomycotina</taxon>
        <taxon>Kickxellomycetes</taxon>
        <taxon>Kickxellales</taxon>
        <taxon>Kickxellaceae</taxon>
        <taxon>Coemansia</taxon>
    </lineage>
</organism>
<dbReference type="SMART" id="SM00066">
    <property type="entry name" value="GAL4"/>
    <property type="match status" value="1"/>
</dbReference>
<dbReference type="InterPro" id="IPR001138">
    <property type="entry name" value="Zn2Cys6_DnaBD"/>
</dbReference>
<dbReference type="GO" id="GO:0000981">
    <property type="term" value="F:DNA-binding transcription factor activity, RNA polymerase II-specific"/>
    <property type="evidence" value="ECO:0007669"/>
    <property type="project" value="InterPro"/>
</dbReference>
<dbReference type="InterPro" id="IPR051615">
    <property type="entry name" value="Transcr_Regulatory_Elem"/>
</dbReference>
<feature type="region of interest" description="Disordered" evidence="8">
    <location>
        <begin position="220"/>
        <end position="264"/>
    </location>
</feature>
<dbReference type="Pfam" id="PF00172">
    <property type="entry name" value="Zn_clus"/>
    <property type="match status" value="1"/>
</dbReference>
<evidence type="ECO:0000256" key="1">
    <source>
        <dbReference type="ARBA" id="ARBA00004123"/>
    </source>
</evidence>